<dbReference type="Proteomes" id="UP000270094">
    <property type="component" value="Unassembled WGS sequence"/>
</dbReference>
<proteinExistence type="predicted"/>
<keyword evidence="4" id="KW-1185">Reference proteome</keyword>
<reference evidence="3 4" key="1">
    <citation type="submission" date="2018-11" db="EMBL/GenBank/DDBJ databases">
        <authorList>
            <consortium name="Pathogen Informatics"/>
        </authorList>
    </citation>
    <scope>NUCLEOTIDE SEQUENCE [LARGE SCALE GENOMIC DNA]</scope>
</reference>
<feature type="compositionally biased region" description="Basic and acidic residues" evidence="1">
    <location>
        <begin position="18"/>
        <end position="39"/>
    </location>
</feature>
<feature type="domain" description="Dystrophin-1-like spectrin repeat" evidence="2">
    <location>
        <begin position="51"/>
        <end position="88"/>
    </location>
</feature>
<dbReference type="EMBL" id="UYYB01120378">
    <property type="protein sequence ID" value="VDM82976.1"/>
    <property type="molecule type" value="Genomic_DNA"/>
</dbReference>
<dbReference type="AlphaFoldDB" id="A0A3P7JHX2"/>
<evidence type="ECO:0000313" key="4">
    <source>
        <dbReference type="Proteomes" id="UP000270094"/>
    </source>
</evidence>
<gene>
    <name evidence="3" type="ORF">SVUK_LOCUS17974</name>
</gene>
<evidence type="ECO:0000313" key="3">
    <source>
        <dbReference type="EMBL" id="VDM82976.1"/>
    </source>
</evidence>
<dbReference type="OrthoDB" id="10057795at2759"/>
<protein>
    <recommendedName>
        <fullName evidence="2">Dystrophin-1-like spectrin repeat domain-containing protein</fullName>
    </recommendedName>
</protein>
<evidence type="ECO:0000256" key="1">
    <source>
        <dbReference type="SAM" id="MobiDB-lite"/>
    </source>
</evidence>
<evidence type="ECO:0000259" key="2">
    <source>
        <dbReference type="Pfam" id="PF23729"/>
    </source>
</evidence>
<dbReference type="InterPro" id="IPR056503">
    <property type="entry name" value="Spectrin_Dys-1"/>
</dbReference>
<dbReference type="Pfam" id="PF23729">
    <property type="entry name" value="Spectrin_Dys-1"/>
    <property type="match status" value="1"/>
</dbReference>
<accession>A0A3P7JHX2</accession>
<name>A0A3P7JHX2_STRVU</name>
<feature type="compositionally biased region" description="Acidic residues" evidence="1">
    <location>
        <begin position="1"/>
        <end position="15"/>
    </location>
</feature>
<organism evidence="3 4">
    <name type="scientific">Strongylus vulgaris</name>
    <name type="common">Blood worm</name>
    <dbReference type="NCBI Taxonomy" id="40348"/>
    <lineage>
        <taxon>Eukaryota</taxon>
        <taxon>Metazoa</taxon>
        <taxon>Ecdysozoa</taxon>
        <taxon>Nematoda</taxon>
        <taxon>Chromadorea</taxon>
        <taxon>Rhabditida</taxon>
        <taxon>Rhabditina</taxon>
        <taxon>Rhabditomorpha</taxon>
        <taxon>Strongyloidea</taxon>
        <taxon>Strongylidae</taxon>
        <taxon>Strongylus</taxon>
    </lineage>
</organism>
<feature type="region of interest" description="Disordered" evidence="1">
    <location>
        <begin position="1"/>
        <end position="47"/>
    </location>
</feature>
<sequence length="91" mass="10489">MIDEDGEITDEDTVEPEYQGRLESTESSTKDEEKRDPRMPPHMNARDTANWQSLTQLRHWLNELERDASLTVDLADTAAIKEMTNTVQVEL</sequence>